<reference evidence="18" key="3">
    <citation type="submission" date="2019-06" db="EMBL/GenBank/DDBJ databases">
        <authorList>
            <person name="Poynton C."/>
            <person name="Hasenbein S."/>
            <person name="Benoit J.B."/>
            <person name="Sepulveda M.S."/>
            <person name="Poelchau M.F."/>
            <person name="Murali S.C."/>
            <person name="Chen S."/>
            <person name="Glastad K.M."/>
            <person name="Werren J.H."/>
            <person name="Vineis J.H."/>
            <person name="Bowen J.L."/>
            <person name="Friedrich M."/>
            <person name="Jones J."/>
            <person name="Robertson H.M."/>
            <person name="Feyereisen R."/>
            <person name="Mechler-Hickson A."/>
            <person name="Mathers N."/>
            <person name="Lee C.E."/>
            <person name="Colbourne J.K."/>
            <person name="Biales A."/>
            <person name="Johnston J.S."/>
            <person name="Wellborn G.A."/>
            <person name="Rosendale A.J."/>
            <person name="Cridge A.G."/>
            <person name="Munoz-Torres M.C."/>
            <person name="Bain P.A."/>
            <person name="Manny A.R."/>
            <person name="Major K.M."/>
            <person name="Lambert F.N."/>
            <person name="Vulpe C.D."/>
            <person name="Tuck P."/>
            <person name="Blalock B.J."/>
            <person name="Lin Y.-Y."/>
            <person name="Smith M.E."/>
            <person name="Ochoa-Acuna H."/>
            <person name="Chen M.-J.M."/>
            <person name="Childers C.P."/>
            <person name="Qu J."/>
            <person name="Dugan S."/>
            <person name="Lee S.L."/>
            <person name="Chao H."/>
            <person name="Dinh H."/>
            <person name="Han Y."/>
            <person name="Doddapaneni H."/>
            <person name="Worley K.C."/>
            <person name="Muzny D.M."/>
            <person name="Gibbs R.A."/>
            <person name="Richards S."/>
        </authorList>
    </citation>
    <scope>NUCLEOTIDE SEQUENCE</scope>
    <source>
        <strain evidence="18">HAZT.00-mixed</strain>
        <tissue evidence="18">Whole organism</tissue>
    </source>
</reference>
<evidence type="ECO:0000256" key="7">
    <source>
        <dbReference type="ARBA" id="ARBA00023065"/>
    </source>
</evidence>
<evidence type="ECO:0000256" key="14">
    <source>
        <dbReference type="ARBA" id="ARBA00023303"/>
    </source>
</evidence>
<name>A0A6A0H2T0_HYAAZ</name>
<dbReference type="InterPro" id="IPR036719">
    <property type="entry name" value="Neuro-gated_channel_TM_sf"/>
</dbReference>
<evidence type="ECO:0000256" key="10">
    <source>
        <dbReference type="ARBA" id="ARBA00023170"/>
    </source>
</evidence>
<dbReference type="SUPFAM" id="SSF90112">
    <property type="entry name" value="Neurotransmitter-gated ion-channel transmembrane pore"/>
    <property type="match status" value="1"/>
</dbReference>
<reference evidence="18" key="2">
    <citation type="journal article" date="2018" name="Environ. Sci. Technol.">
        <title>The Toxicogenome of Hyalella azteca: A Model for Sediment Ecotoxicology and Evolutionary Toxicology.</title>
        <authorList>
            <person name="Poynton H.C."/>
            <person name="Hasenbein S."/>
            <person name="Benoit J.B."/>
            <person name="Sepulveda M.S."/>
            <person name="Poelchau M.F."/>
            <person name="Hughes D.S.T."/>
            <person name="Murali S.C."/>
            <person name="Chen S."/>
            <person name="Glastad K.M."/>
            <person name="Goodisman M.A.D."/>
            <person name="Werren J.H."/>
            <person name="Vineis J.H."/>
            <person name="Bowen J.L."/>
            <person name="Friedrich M."/>
            <person name="Jones J."/>
            <person name="Robertson H.M."/>
            <person name="Feyereisen R."/>
            <person name="Mechler-Hickson A."/>
            <person name="Mathers N."/>
            <person name="Lee C.E."/>
            <person name="Colbourne J.K."/>
            <person name="Biales A."/>
            <person name="Johnston J.S."/>
            <person name="Wellborn G.A."/>
            <person name="Rosendale A.J."/>
            <person name="Cridge A.G."/>
            <person name="Munoz-Torres M.C."/>
            <person name="Bain P.A."/>
            <person name="Manny A.R."/>
            <person name="Major K.M."/>
            <person name="Lambert F.N."/>
            <person name="Vulpe C.D."/>
            <person name="Tuck P."/>
            <person name="Blalock B.J."/>
            <person name="Lin Y.Y."/>
            <person name="Smith M.E."/>
            <person name="Ochoa-Acuna H."/>
            <person name="Chen M.M."/>
            <person name="Childers C.P."/>
            <person name="Qu J."/>
            <person name="Dugan S."/>
            <person name="Lee S.L."/>
            <person name="Chao H."/>
            <person name="Dinh H."/>
            <person name="Han Y."/>
            <person name="Doddapaneni H."/>
            <person name="Worley K.C."/>
            <person name="Muzny D.M."/>
            <person name="Gibbs R.A."/>
            <person name="Richards S."/>
        </authorList>
    </citation>
    <scope>NUCLEOTIDE SEQUENCE</scope>
    <source>
        <strain evidence="18">HAZT.00-mixed</strain>
        <tissue evidence="18">Whole organism</tissue>
    </source>
</reference>
<feature type="transmembrane region" description="Helical" evidence="16">
    <location>
        <begin position="53"/>
        <end position="71"/>
    </location>
</feature>
<accession>A0A6A0H2T0</accession>
<dbReference type="AlphaFoldDB" id="A0A6A0H2T0"/>
<evidence type="ECO:0000259" key="17">
    <source>
        <dbReference type="Pfam" id="PF02932"/>
    </source>
</evidence>
<keyword evidence="3" id="KW-1003">Cell membrane</keyword>
<dbReference type="Gene3D" id="1.20.58.390">
    <property type="entry name" value="Neurotransmitter-gated ion-channel transmembrane domain"/>
    <property type="match status" value="1"/>
</dbReference>
<evidence type="ECO:0000256" key="12">
    <source>
        <dbReference type="ARBA" id="ARBA00023257"/>
    </source>
</evidence>
<dbReference type="InterPro" id="IPR038050">
    <property type="entry name" value="Neuro_actylchol_rec"/>
</dbReference>
<evidence type="ECO:0000313" key="18">
    <source>
        <dbReference type="EMBL" id="KAA0197566.1"/>
    </source>
</evidence>
<keyword evidence="10" id="KW-0675">Receptor</keyword>
<dbReference type="InterPro" id="IPR006029">
    <property type="entry name" value="Neurotrans-gated_channel_TM"/>
</dbReference>
<dbReference type="Proteomes" id="UP000711488">
    <property type="component" value="Unassembled WGS sequence"/>
</dbReference>
<keyword evidence="7" id="KW-0406">Ion transport</keyword>
<keyword evidence="14" id="KW-0407">Ion channel</keyword>
<keyword evidence="6" id="KW-0770">Synapse</keyword>
<evidence type="ECO:0000256" key="8">
    <source>
        <dbReference type="ARBA" id="ARBA00023136"/>
    </source>
</evidence>
<sequence length="98" mass="11491">MGGCHFHGQKNYSPEVQKAIEGVQFIAQHIKDADRDDEECEEWKFVAMVIDRLFLYVFLLLNMFGLIIFLMSPSLYDTRVPIDEQLSQIILQQHHIHT</sequence>
<dbReference type="GO" id="GO:0045211">
    <property type="term" value="C:postsynaptic membrane"/>
    <property type="evidence" value="ECO:0007669"/>
    <property type="project" value="UniProtKB-SubCell"/>
</dbReference>
<evidence type="ECO:0000256" key="5">
    <source>
        <dbReference type="ARBA" id="ARBA00022989"/>
    </source>
</evidence>
<evidence type="ECO:0000256" key="4">
    <source>
        <dbReference type="ARBA" id="ARBA00022692"/>
    </source>
</evidence>
<keyword evidence="4 16" id="KW-0812">Transmembrane</keyword>
<evidence type="ECO:0000256" key="3">
    <source>
        <dbReference type="ARBA" id="ARBA00022475"/>
    </source>
</evidence>
<evidence type="ECO:0000256" key="16">
    <source>
        <dbReference type="SAM" id="Phobius"/>
    </source>
</evidence>
<reference evidence="18" key="1">
    <citation type="submission" date="2014-08" db="EMBL/GenBank/DDBJ databases">
        <authorList>
            <person name="Murali S."/>
            <person name="Richards S."/>
            <person name="Bandaranaike D."/>
            <person name="Bellair M."/>
            <person name="Blankenburg K."/>
            <person name="Chao H."/>
            <person name="Dinh H."/>
            <person name="Doddapaneni H."/>
            <person name="Dugan-Rocha S."/>
            <person name="Elkadiri S."/>
            <person name="Gnanaolivu R."/>
            <person name="Hughes D."/>
            <person name="Lee S."/>
            <person name="Li M."/>
            <person name="Ming W."/>
            <person name="Munidasa M."/>
            <person name="Muniz J."/>
            <person name="Nguyen L."/>
            <person name="Osuji N."/>
            <person name="Pu L.-L."/>
            <person name="Puazo M."/>
            <person name="Skinner E."/>
            <person name="Qu C."/>
            <person name="Quiroz J."/>
            <person name="Raj R."/>
            <person name="Weissenberger G."/>
            <person name="Xin Y."/>
            <person name="Zou X."/>
            <person name="Han Y."/>
            <person name="Worley K."/>
            <person name="Muzny D."/>
            <person name="Gibbs R."/>
        </authorList>
    </citation>
    <scope>NUCLEOTIDE SEQUENCE</scope>
    <source>
        <strain evidence="18">HAZT.00-mixed</strain>
        <tissue evidence="18">Whole organism</tissue>
    </source>
</reference>
<gene>
    <name evidence="18" type="ORF">HAZT_HAZT006191</name>
</gene>
<dbReference type="GO" id="GO:0007268">
    <property type="term" value="P:chemical synaptic transmission"/>
    <property type="evidence" value="ECO:0007669"/>
    <property type="project" value="UniProtKB-ARBA"/>
</dbReference>
<protein>
    <recommendedName>
        <fullName evidence="17">Neurotransmitter-gated ion-channel transmembrane domain-containing protein</fullName>
    </recommendedName>
</protein>
<keyword evidence="2" id="KW-0813">Transport</keyword>
<keyword evidence="11" id="KW-0325">Glycoprotein</keyword>
<dbReference type="GO" id="GO:0034220">
    <property type="term" value="P:monoatomic ion transmembrane transport"/>
    <property type="evidence" value="ECO:0007669"/>
    <property type="project" value="UniProtKB-KW"/>
</dbReference>
<evidence type="ECO:0000256" key="2">
    <source>
        <dbReference type="ARBA" id="ARBA00022448"/>
    </source>
</evidence>
<feature type="domain" description="Neurotransmitter-gated ion-channel transmembrane" evidence="17">
    <location>
        <begin position="9"/>
        <end position="67"/>
    </location>
</feature>
<evidence type="ECO:0000256" key="6">
    <source>
        <dbReference type="ARBA" id="ARBA00023018"/>
    </source>
</evidence>
<comment type="subcellular location">
    <subcellularLocation>
        <location evidence="15">Postsynaptic cell membrane</location>
        <topology evidence="15">Multi-pass membrane protein</topology>
    </subcellularLocation>
</comment>
<evidence type="ECO:0000256" key="1">
    <source>
        <dbReference type="ARBA" id="ARBA00009237"/>
    </source>
</evidence>
<evidence type="ECO:0000256" key="9">
    <source>
        <dbReference type="ARBA" id="ARBA00023157"/>
    </source>
</evidence>
<keyword evidence="12" id="KW-0628">Postsynaptic cell membrane</keyword>
<keyword evidence="5 16" id="KW-1133">Transmembrane helix</keyword>
<keyword evidence="13" id="KW-1071">Ligand-gated ion channel</keyword>
<keyword evidence="9" id="KW-1015">Disulfide bond</keyword>
<proteinExistence type="inferred from homology"/>
<dbReference type="FunFam" id="1.20.58.390:FF:000030">
    <property type="entry name" value="Acetylcholine receptor subunit alpha-L1"/>
    <property type="match status" value="1"/>
</dbReference>
<evidence type="ECO:0000256" key="11">
    <source>
        <dbReference type="ARBA" id="ARBA00023180"/>
    </source>
</evidence>
<comment type="caution">
    <text evidence="18">The sequence shown here is derived from an EMBL/GenBank/DDBJ whole genome shotgun (WGS) entry which is preliminary data.</text>
</comment>
<comment type="similarity">
    <text evidence="1">Belongs to the ligand-gated ion channel (TC 1.A.9) family. Acetylcholine receptor (TC 1.A.9.1) subfamily.</text>
</comment>
<organism evidence="18">
    <name type="scientific">Hyalella azteca</name>
    <name type="common">Amphipod</name>
    <dbReference type="NCBI Taxonomy" id="294128"/>
    <lineage>
        <taxon>Eukaryota</taxon>
        <taxon>Metazoa</taxon>
        <taxon>Ecdysozoa</taxon>
        <taxon>Arthropoda</taxon>
        <taxon>Crustacea</taxon>
        <taxon>Multicrustacea</taxon>
        <taxon>Malacostraca</taxon>
        <taxon>Eumalacostraca</taxon>
        <taxon>Peracarida</taxon>
        <taxon>Amphipoda</taxon>
        <taxon>Senticaudata</taxon>
        <taxon>Talitrida</taxon>
        <taxon>Talitroidea</taxon>
        <taxon>Hyalellidae</taxon>
        <taxon>Hyalella</taxon>
    </lineage>
</organism>
<keyword evidence="8 16" id="KW-0472">Membrane</keyword>
<evidence type="ECO:0000256" key="13">
    <source>
        <dbReference type="ARBA" id="ARBA00023286"/>
    </source>
</evidence>
<dbReference type="Pfam" id="PF02932">
    <property type="entry name" value="Neur_chan_memb"/>
    <property type="match status" value="1"/>
</dbReference>
<evidence type="ECO:0000256" key="15">
    <source>
        <dbReference type="ARBA" id="ARBA00034104"/>
    </source>
</evidence>
<dbReference type="EMBL" id="JQDR03008153">
    <property type="protein sequence ID" value="KAA0197566.1"/>
    <property type="molecule type" value="Genomic_DNA"/>
</dbReference>
<dbReference type="OrthoDB" id="5975154at2759"/>